<dbReference type="GO" id="GO:0003676">
    <property type="term" value="F:nucleic acid binding"/>
    <property type="evidence" value="ECO:0007669"/>
    <property type="project" value="InterPro"/>
</dbReference>
<name>A0A9X0BND2_9EURO</name>
<evidence type="ECO:0000256" key="2">
    <source>
        <dbReference type="ARBA" id="ARBA00022801"/>
    </source>
</evidence>
<sequence>MTTELSQASNLYKPSVFQEEAPIQDSNDSSAEPSHFSPPHDDIVCAPLAADEYDSLLQSLRDACHSTNRLIVWGIKTQKDAGPAKKTPADSQNTMNTAVPHAENDFRLTPQSQYRKTWYGSKVNSGLVSRVREAIVLDCEMVMCGKRQEIGFLSAIDFVTGEVLINCHVQPRDKITRWNTQWSGITPQSMKAARREKNILWGWQQARHEVWQYSDQDTVFIGHDIRNDLNVLRIIHPKIVDTSILTNEAIFPDLSSKRKWSLKTLSRTFLGRSIQTSKHGHDALEDVQATRDVLLWCLRHNQQLQSWAKWTRASATAQVFHISHDQYLLLSTNQVKSEDVGLIEANSVTAPESQDNMKTFCEGPEESWGSTAEEEWSKPEPWMPEMKFHKTVWTCKTTEESWGSAIETGWSNTQSQPGAIESQKAFTGMYETAEESWGLTTKMEWSTAKPRAPAKRSGKTRKSRRSQKTSRKKITDSTTESWSSITEQSWSNTDSMEESRVNTTQTGSETW</sequence>
<dbReference type="CDD" id="cd06137">
    <property type="entry name" value="DEDDh_RNase"/>
    <property type="match status" value="1"/>
</dbReference>
<evidence type="ECO:0000313" key="7">
    <source>
        <dbReference type="Proteomes" id="UP001148312"/>
    </source>
</evidence>
<keyword evidence="7" id="KW-1185">Reference proteome</keyword>
<keyword evidence="2" id="KW-0378">Hydrolase</keyword>
<reference evidence="6" key="1">
    <citation type="submission" date="2022-12" db="EMBL/GenBank/DDBJ databases">
        <authorList>
            <person name="Petersen C."/>
        </authorList>
    </citation>
    <scope>NUCLEOTIDE SEQUENCE</scope>
    <source>
        <strain evidence="6">IBT 30728</strain>
    </source>
</reference>
<protein>
    <recommendedName>
        <fullName evidence="5">Exonuclease domain-containing protein</fullName>
    </recommendedName>
</protein>
<dbReference type="Gene3D" id="3.30.420.10">
    <property type="entry name" value="Ribonuclease H-like superfamily/Ribonuclease H"/>
    <property type="match status" value="1"/>
</dbReference>
<feature type="domain" description="Exonuclease" evidence="5">
    <location>
        <begin position="133"/>
        <end position="303"/>
    </location>
</feature>
<dbReference type="GO" id="GO:0000027">
    <property type="term" value="P:ribosomal large subunit assembly"/>
    <property type="evidence" value="ECO:0007669"/>
    <property type="project" value="TreeGrafter"/>
</dbReference>
<evidence type="ECO:0000256" key="1">
    <source>
        <dbReference type="ARBA" id="ARBA00022722"/>
    </source>
</evidence>
<dbReference type="SUPFAM" id="SSF53098">
    <property type="entry name" value="Ribonuclease H-like"/>
    <property type="match status" value="1"/>
</dbReference>
<feature type="region of interest" description="Disordered" evidence="4">
    <location>
        <begin position="441"/>
        <end position="511"/>
    </location>
</feature>
<dbReference type="GeneID" id="81627722"/>
<comment type="caution">
    <text evidence="6">The sequence shown here is derived from an EMBL/GenBank/DDBJ whole genome shotgun (WGS) entry which is preliminary data.</text>
</comment>
<dbReference type="InterPro" id="IPR047021">
    <property type="entry name" value="REXO1/3/4-like"/>
</dbReference>
<evidence type="ECO:0000256" key="3">
    <source>
        <dbReference type="ARBA" id="ARBA00022839"/>
    </source>
</evidence>
<dbReference type="InterPro" id="IPR012337">
    <property type="entry name" value="RNaseH-like_sf"/>
</dbReference>
<dbReference type="EMBL" id="JAPWDQ010000011">
    <property type="protein sequence ID" value="KAJ5475585.1"/>
    <property type="molecule type" value="Genomic_DNA"/>
</dbReference>
<feature type="compositionally biased region" description="Polar residues" evidence="4">
    <location>
        <begin position="1"/>
        <end position="12"/>
    </location>
</feature>
<dbReference type="Pfam" id="PF00929">
    <property type="entry name" value="RNase_T"/>
    <property type="match status" value="1"/>
</dbReference>
<feature type="region of interest" description="Disordered" evidence="4">
    <location>
        <begin position="1"/>
        <end position="41"/>
    </location>
</feature>
<gene>
    <name evidence="6" type="ORF">N7539_007872</name>
</gene>
<dbReference type="GO" id="GO:0006364">
    <property type="term" value="P:rRNA processing"/>
    <property type="evidence" value="ECO:0007669"/>
    <property type="project" value="TreeGrafter"/>
</dbReference>
<evidence type="ECO:0000256" key="4">
    <source>
        <dbReference type="SAM" id="MobiDB-lite"/>
    </source>
</evidence>
<feature type="compositionally biased region" description="Basic residues" evidence="4">
    <location>
        <begin position="452"/>
        <end position="472"/>
    </location>
</feature>
<dbReference type="PANTHER" id="PTHR12801">
    <property type="entry name" value="RNA EXONUCLEASE REXO1 / RECO3 FAMILY MEMBER-RELATED"/>
    <property type="match status" value="1"/>
</dbReference>
<dbReference type="InterPro" id="IPR036397">
    <property type="entry name" value="RNaseH_sf"/>
</dbReference>
<evidence type="ECO:0000259" key="5">
    <source>
        <dbReference type="SMART" id="SM00479"/>
    </source>
</evidence>
<dbReference type="AlphaFoldDB" id="A0A9X0BND2"/>
<reference evidence="6" key="2">
    <citation type="journal article" date="2023" name="IMA Fungus">
        <title>Comparative genomic study of the Penicillium genus elucidates a diverse pangenome and 15 lateral gene transfer events.</title>
        <authorList>
            <person name="Petersen C."/>
            <person name="Sorensen T."/>
            <person name="Nielsen M.R."/>
            <person name="Sondergaard T.E."/>
            <person name="Sorensen J.L."/>
            <person name="Fitzpatrick D.A."/>
            <person name="Frisvad J.C."/>
            <person name="Nielsen K.L."/>
        </authorList>
    </citation>
    <scope>NUCLEOTIDE SEQUENCE</scope>
    <source>
        <strain evidence="6">IBT 30728</strain>
    </source>
</reference>
<dbReference type="InterPro" id="IPR013520">
    <property type="entry name" value="Ribonucl_H"/>
</dbReference>
<accession>A0A9X0BND2</accession>
<keyword evidence="3" id="KW-0269">Exonuclease</keyword>
<evidence type="ECO:0000313" key="6">
    <source>
        <dbReference type="EMBL" id="KAJ5475585.1"/>
    </source>
</evidence>
<keyword evidence="1" id="KW-0540">Nuclease</keyword>
<dbReference type="GO" id="GO:0004527">
    <property type="term" value="F:exonuclease activity"/>
    <property type="evidence" value="ECO:0007669"/>
    <property type="project" value="UniProtKB-KW"/>
</dbReference>
<feature type="compositionally biased region" description="Polar residues" evidence="4">
    <location>
        <begin position="476"/>
        <end position="494"/>
    </location>
</feature>
<dbReference type="SMART" id="SM00479">
    <property type="entry name" value="EXOIII"/>
    <property type="match status" value="1"/>
</dbReference>
<proteinExistence type="predicted"/>
<organism evidence="6 7">
    <name type="scientific">Penicillium diatomitis</name>
    <dbReference type="NCBI Taxonomy" id="2819901"/>
    <lineage>
        <taxon>Eukaryota</taxon>
        <taxon>Fungi</taxon>
        <taxon>Dikarya</taxon>
        <taxon>Ascomycota</taxon>
        <taxon>Pezizomycotina</taxon>
        <taxon>Eurotiomycetes</taxon>
        <taxon>Eurotiomycetidae</taxon>
        <taxon>Eurotiales</taxon>
        <taxon>Aspergillaceae</taxon>
        <taxon>Penicillium</taxon>
    </lineage>
</organism>
<dbReference type="GO" id="GO:0005634">
    <property type="term" value="C:nucleus"/>
    <property type="evidence" value="ECO:0007669"/>
    <property type="project" value="TreeGrafter"/>
</dbReference>
<dbReference type="Proteomes" id="UP001148312">
    <property type="component" value="Unassembled WGS sequence"/>
</dbReference>
<dbReference type="RefSeq" id="XP_056787338.1">
    <property type="nucleotide sequence ID" value="XM_056937473.1"/>
</dbReference>
<dbReference type="PANTHER" id="PTHR12801:SF114">
    <property type="entry name" value="EXONUCLEASE, PUTATIVE (AFU_ORTHOLOGUE AFUA_7G00870)-RELATED"/>
    <property type="match status" value="1"/>
</dbReference>
<feature type="compositionally biased region" description="Polar residues" evidence="4">
    <location>
        <begin position="501"/>
        <end position="511"/>
    </location>
</feature>